<sequence length="134" mass="15620">MNPSKWLLDIRSSDNLEEFVKRLGMFPTKSLLLKSNEMMDVLKMLVGSLPLKLLSFNDKDSKLVGIVKMDPSSLLFESLNKMSCCAASNMSSDISPNNWFFERSNSDKYFIWPNSREIEPWIWFLDIFRYSKFG</sequence>
<gene>
    <name evidence="1" type="ORF">V8G54_023733</name>
</gene>
<keyword evidence="2" id="KW-1185">Reference proteome</keyword>
<evidence type="ECO:0000313" key="1">
    <source>
        <dbReference type="EMBL" id="WVZ02927.1"/>
    </source>
</evidence>
<evidence type="ECO:0000313" key="2">
    <source>
        <dbReference type="Proteomes" id="UP001374535"/>
    </source>
</evidence>
<protein>
    <submittedName>
        <fullName evidence="1">Uncharacterized protein</fullName>
    </submittedName>
</protein>
<accession>A0AAQ3RQL9</accession>
<dbReference type="EMBL" id="CP144694">
    <property type="protein sequence ID" value="WVZ02927.1"/>
    <property type="molecule type" value="Genomic_DNA"/>
</dbReference>
<reference evidence="1 2" key="1">
    <citation type="journal article" date="2023" name="Life. Sci Alliance">
        <title>Evolutionary insights into 3D genome organization and epigenetic landscape of Vigna mungo.</title>
        <authorList>
            <person name="Junaid A."/>
            <person name="Singh B."/>
            <person name="Bhatia S."/>
        </authorList>
    </citation>
    <scope>NUCLEOTIDE SEQUENCE [LARGE SCALE GENOMIC DNA]</scope>
    <source>
        <strain evidence="1">Urdbean</strain>
    </source>
</reference>
<dbReference type="AlphaFoldDB" id="A0AAQ3RQL9"/>
<dbReference type="Proteomes" id="UP001374535">
    <property type="component" value="Chromosome 7"/>
</dbReference>
<organism evidence="1 2">
    <name type="scientific">Vigna mungo</name>
    <name type="common">Black gram</name>
    <name type="synonym">Phaseolus mungo</name>
    <dbReference type="NCBI Taxonomy" id="3915"/>
    <lineage>
        <taxon>Eukaryota</taxon>
        <taxon>Viridiplantae</taxon>
        <taxon>Streptophyta</taxon>
        <taxon>Embryophyta</taxon>
        <taxon>Tracheophyta</taxon>
        <taxon>Spermatophyta</taxon>
        <taxon>Magnoliopsida</taxon>
        <taxon>eudicotyledons</taxon>
        <taxon>Gunneridae</taxon>
        <taxon>Pentapetalae</taxon>
        <taxon>rosids</taxon>
        <taxon>fabids</taxon>
        <taxon>Fabales</taxon>
        <taxon>Fabaceae</taxon>
        <taxon>Papilionoideae</taxon>
        <taxon>50 kb inversion clade</taxon>
        <taxon>NPAAA clade</taxon>
        <taxon>indigoferoid/millettioid clade</taxon>
        <taxon>Phaseoleae</taxon>
        <taxon>Vigna</taxon>
    </lineage>
</organism>
<proteinExistence type="predicted"/>
<name>A0AAQ3RQL9_VIGMU</name>